<evidence type="ECO:0000256" key="1">
    <source>
        <dbReference type="ARBA" id="ARBA00022527"/>
    </source>
</evidence>
<dbReference type="InterPro" id="IPR002110">
    <property type="entry name" value="Ankyrin_rpt"/>
</dbReference>
<dbReference type="PROSITE" id="PS00107">
    <property type="entry name" value="PROTEIN_KINASE_ATP"/>
    <property type="match status" value="1"/>
</dbReference>
<keyword evidence="4" id="KW-0418">Kinase</keyword>
<keyword evidence="1" id="KW-0723">Serine/threonine-protein kinase</keyword>
<comment type="caution">
    <text evidence="10">The sequence shown here is derived from an EMBL/GenBank/DDBJ whole genome shotgun (WGS) entry which is preliminary data.</text>
</comment>
<evidence type="ECO:0000256" key="3">
    <source>
        <dbReference type="ARBA" id="ARBA00022741"/>
    </source>
</evidence>
<dbReference type="AlphaFoldDB" id="A0AAD1XVY3"/>
<dbReference type="Pfam" id="PF00069">
    <property type="entry name" value="Pkinase"/>
    <property type="match status" value="1"/>
</dbReference>
<evidence type="ECO:0000256" key="5">
    <source>
        <dbReference type="ARBA" id="ARBA00022840"/>
    </source>
</evidence>
<dbReference type="InterPro" id="IPR011009">
    <property type="entry name" value="Kinase-like_dom_sf"/>
</dbReference>
<dbReference type="SMART" id="SM00220">
    <property type="entry name" value="S_TKc"/>
    <property type="match status" value="1"/>
</dbReference>
<dbReference type="SUPFAM" id="SSF56112">
    <property type="entry name" value="Protein kinase-like (PK-like)"/>
    <property type="match status" value="1"/>
</dbReference>
<dbReference type="CDD" id="cd05123">
    <property type="entry name" value="STKc_AGC"/>
    <property type="match status" value="1"/>
</dbReference>
<evidence type="ECO:0000256" key="8">
    <source>
        <dbReference type="SAM" id="MobiDB-lite"/>
    </source>
</evidence>
<dbReference type="InterPro" id="IPR000719">
    <property type="entry name" value="Prot_kinase_dom"/>
</dbReference>
<dbReference type="FunFam" id="1.10.510.10:FF:000008">
    <property type="entry name" value="Non-specific serine/threonine protein kinase"/>
    <property type="match status" value="1"/>
</dbReference>
<feature type="binding site" evidence="7">
    <location>
        <position position="669"/>
    </location>
    <ligand>
        <name>ATP</name>
        <dbReference type="ChEBI" id="CHEBI:30616"/>
    </ligand>
</feature>
<dbReference type="GO" id="GO:0004674">
    <property type="term" value="F:protein serine/threonine kinase activity"/>
    <property type="evidence" value="ECO:0007669"/>
    <property type="project" value="UniProtKB-KW"/>
</dbReference>
<dbReference type="PANTHER" id="PTHR24351">
    <property type="entry name" value="RIBOSOMAL PROTEIN S6 KINASE"/>
    <property type="match status" value="1"/>
</dbReference>
<keyword evidence="2" id="KW-0808">Transferase</keyword>
<dbReference type="SMART" id="SM00248">
    <property type="entry name" value="ANK"/>
    <property type="match status" value="2"/>
</dbReference>
<dbReference type="Gene3D" id="1.25.40.20">
    <property type="entry name" value="Ankyrin repeat-containing domain"/>
    <property type="match status" value="1"/>
</dbReference>
<dbReference type="SUPFAM" id="SSF48403">
    <property type="entry name" value="Ankyrin repeat"/>
    <property type="match status" value="1"/>
</dbReference>
<sequence>MADRKVSKGKNIRERSHQGLVCGVKRKTIGVQKASENKINNKTNILIPNYAGVKFGTLDFSTRVKQRRKKFSEKSKEAKASNRKGYYAKISNNKSQNSPVLTRYRTNSGSSNLKNSGRSLLKNSKGLSRAVSSGNFAYKKKQISLSKKKSSNQRFMKSIAHFKNLKASSQKRKSKNNIANHKSIGLEHVTTSKTSSELATKKVNRNRTDFSILPTLNLSGMHNQLSTVPVSLVDSESTRGAIKGSVTTKNRSKLYKLDLVRHSADAQNPNHNHLVTVKSTAVCTENQVESNSNERNSKLREQLKKTRNYVSINQSQAPGSTNEVKNITCGSCESSDFKCEIERSVESGTQEEIKYLDFEHNENGLLHHEHSHHNIFSLLNKSGVSSAQILAFLKQYDDEELKNIIKLQNKLDRGWTLLHYISQLGFVLLMNYILDRAPSTDLNKISHEGQTPLHVAIESLNFSMIKFLLSNNASINTRDHKGKTPYDLLVERKLSYLVKQQESETSAEEPPKKLKTVNISVHKVQEKNLEGIFKGLRKYFNTKLPPKCDENWSVLEPPSSEASSTSGFEESQQEEFKFQSNQSEEDESEGIKQAEIVPCTKVDVPVPKRKQINLQETCKDKAQKVGPKSFSVIKLLGTGSFGEVYLVEKRTSGKLYAMKILKKDRIIGKNLTRYALTERNVMSISNHPFIVSLQYAFQTEDRLFLVMDYCPGGDLGDYLEAEEYFSEDRARLYLAEIVLALEDLHSRGIIFRDLKPENIVLDGLGHCKLTDFGLSKEGLIEKEEIAKSFCGSYAYLAPEMINKTGHGKNVDWYLLGVLLYEMLEGIPPFYDHDKDTLFKNILENPVELGEELSKEAQDLILRLLQKDPEKRLGNTNGASDIKEHPWFSCLNWKDVAKRRTYPLFPVRIIIKL</sequence>
<dbReference type="InterPro" id="IPR017441">
    <property type="entry name" value="Protein_kinase_ATP_BS"/>
</dbReference>
<feature type="compositionally biased region" description="Polar residues" evidence="8">
    <location>
        <begin position="90"/>
        <end position="100"/>
    </location>
</feature>
<dbReference type="FunFam" id="3.30.200.20:FF:000042">
    <property type="entry name" value="Aurora kinase A"/>
    <property type="match status" value="1"/>
</dbReference>
<dbReference type="Gene3D" id="3.30.200.20">
    <property type="entry name" value="Phosphorylase Kinase, domain 1"/>
    <property type="match status" value="1"/>
</dbReference>
<name>A0AAD1XVY3_EUPCR</name>
<dbReference type="GO" id="GO:0005524">
    <property type="term" value="F:ATP binding"/>
    <property type="evidence" value="ECO:0007669"/>
    <property type="project" value="UniProtKB-UniRule"/>
</dbReference>
<keyword evidence="5 7" id="KW-0067">ATP-binding</keyword>
<dbReference type="InterPro" id="IPR036770">
    <property type="entry name" value="Ankyrin_rpt-contain_sf"/>
</dbReference>
<feature type="region of interest" description="Disordered" evidence="8">
    <location>
        <begin position="551"/>
        <end position="590"/>
    </location>
</feature>
<evidence type="ECO:0000256" key="2">
    <source>
        <dbReference type="ARBA" id="ARBA00022679"/>
    </source>
</evidence>
<keyword evidence="6" id="KW-0040">ANK repeat</keyword>
<dbReference type="PROSITE" id="PS50297">
    <property type="entry name" value="ANK_REP_REGION"/>
    <property type="match status" value="1"/>
</dbReference>
<gene>
    <name evidence="10" type="ORF">ECRASSUSDP1_LOCUS21862</name>
</gene>
<dbReference type="Proteomes" id="UP001295684">
    <property type="component" value="Unassembled WGS sequence"/>
</dbReference>
<organism evidence="10 11">
    <name type="scientific">Euplotes crassus</name>
    <dbReference type="NCBI Taxonomy" id="5936"/>
    <lineage>
        <taxon>Eukaryota</taxon>
        <taxon>Sar</taxon>
        <taxon>Alveolata</taxon>
        <taxon>Ciliophora</taxon>
        <taxon>Intramacronucleata</taxon>
        <taxon>Spirotrichea</taxon>
        <taxon>Hypotrichia</taxon>
        <taxon>Euplotida</taxon>
        <taxon>Euplotidae</taxon>
        <taxon>Moneuplotes</taxon>
    </lineage>
</organism>
<proteinExistence type="predicted"/>
<evidence type="ECO:0000313" key="10">
    <source>
        <dbReference type="EMBL" id="CAI2380428.1"/>
    </source>
</evidence>
<dbReference type="Pfam" id="PF12796">
    <property type="entry name" value="Ank_2"/>
    <property type="match status" value="1"/>
</dbReference>
<dbReference type="PROSITE" id="PS50011">
    <property type="entry name" value="PROTEIN_KINASE_DOM"/>
    <property type="match status" value="1"/>
</dbReference>
<dbReference type="PROSITE" id="PS50088">
    <property type="entry name" value="ANK_REPEAT"/>
    <property type="match status" value="1"/>
</dbReference>
<keyword evidence="11" id="KW-1185">Reference proteome</keyword>
<feature type="repeat" description="ANK" evidence="6">
    <location>
        <begin position="448"/>
        <end position="480"/>
    </location>
</feature>
<evidence type="ECO:0000313" key="11">
    <source>
        <dbReference type="Proteomes" id="UP001295684"/>
    </source>
</evidence>
<evidence type="ECO:0000256" key="7">
    <source>
        <dbReference type="PROSITE-ProRule" id="PRU10141"/>
    </source>
</evidence>
<accession>A0AAD1XVY3</accession>
<dbReference type="EMBL" id="CAMPGE010022383">
    <property type="protein sequence ID" value="CAI2380428.1"/>
    <property type="molecule type" value="Genomic_DNA"/>
</dbReference>
<reference evidence="10" key="1">
    <citation type="submission" date="2023-07" db="EMBL/GenBank/DDBJ databases">
        <authorList>
            <consortium name="AG Swart"/>
            <person name="Singh M."/>
            <person name="Singh A."/>
            <person name="Seah K."/>
            <person name="Emmerich C."/>
        </authorList>
    </citation>
    <scope>NUCLEOTIDE SEQUENCE</scope>
    <source>
        <strain evidence="10">DP1</strain>
    </source>
</reference>
<feature type="region of interest" description="Disordered" evidence="8">
    <location>
        <begin position="69"/>
        <end position="100"/>
    </location>
</feature>
<evidence type="ECO:0000256" key="6">
    <source>
        <dbReference type="PROSITE-ProRule" id="PRU00023"/>
    </source>
</evidence>
<feature type="domain" description="Protein kinase" evidence="9">
    <location>
        <begin position="630"/>
        <end position="887"/>
    </location>
</feature>
<protein>
    <recommendedName>
        <fullName evidence="9">Protein kinase domain-containing protein</fullName>
    </recommendedName>
</protein>
<keyword evidence="3 7" id="KW-0547">Nucleotide-binding</keyword>
<evidence type="ECO:0000259" key="9">
    <source>
        <dbReference type="PROSITE" id="PS50011"/>
    </source>
</evidence>
<dbReference type="Gene3D" id="1.10.510.10">
    <property type="entry name" value="Transferase(Phosphotransferase) domain 1"/>
    <property type="match status" value="1"/>
</dbReference>
<evidence type="ECO:0000256" key="4">
    <source>
        <dbReference type="ARBA" id="ARBA00022777"/>
    </source>
</evidence>
<dbReference type="InterPro" id="IPR045270">
    <property type="entry name" value="STKc_AGC"/>
</dbReference>